<dbReference type="Proteomes" id="UP001055439">
    <property type="component" value="Chromosome 5"/>
</dbReference>
<proteinExistence type="predicted"/>
<reference evidence="2" key="1">
    <citation type="submission" date="2022-05" db="EMBL/GenBank/DDBJ databases">
        <title>The Musa troglodytarum L. genome provides insights into the mechanism of non-climacteric behaviour and enrichment of carotenoids.</title>
        <authorList>
            <person name="Wang J."/>
        </authorList>
    </citation>
    <scope>NUCLEOTIDE SEQUENCE</scope>
    <source>
        <tissue evidence="2">Leaf</tissue>
    </source>
</reference>
<gene>
    <name evidence="2" type="ORF">MUK42_36626</name>
</gene>
<protein>
    <submittedName>
        <fullName evidence="2">Uncharacterized protein</fullName>
    </submittedName>
</protein>
<feature type="compositionally biased region" description="Polar residues" evidence="1">
    <location>
        <begin position="282"/>
        <end position="298"/>
    </location>
</feature>
<name>A0A9E7FX49_9LILI</name>
<keyword evidence="3" id="KW-1185">Reference proteome</keyword>
<sequence>MASVRPEKRAIISNLVKRYPELPRQDAERVGVNAGDDAAAEVHRCKIALFAHLCGVDSAARPVTALQNQDFEAETKQLPRRREPREASAHDDHGSLVVLIEELGPDGGRHAEIDVSVLQKEVVGAHVGAPPGEDVVADDDVVVPRGGVSGRVDDPRGGLGVEEGVNGEAQGEGNHGLGLGLALALLRGTVAPARGAGVAEVVVEKGVEDRLVVVGALRRAPRRPAPVGGRRRRWVVHRRGFGSENAGSRRRFVCAARHERHIRRTRRGEGRCGHLGFRLQRPPSSSEENRPKSLQQRGSHYHICALHQEFTGDLSKMVMSKKGDRVSRAYTPEWHPSSEEKVVVLLLQVAEQNSKLGGMNTDSGLDDLLTSTKRCSWLK</sequence>
<dbReference type="AlphaFoldDB" id="A0A9E7FX49"/>
<evidence type="ECO:0000313" key="3">
    <source>
        <dbReference type="Proteomes" id="UP001055439"/>
    </source>
</evidence>
<evidence type="ECO:0000256" key="1">
    <source>
        <dbReference type="SAM" id="MobiDB-lite"/>
    </source>
</evidence>
<accession>A0A9E7FX49</accession>
<evidence type="ECO:0000313" key="2">
    <source>
        <dbReference type="EMBL" id="URE02698.1"/>
    </source>
</evidence>
<dbReference type="EMBL" id="CP097507">
    <property type="protein sequence ID" value="URE02698.1"/>
    <property type="molecule type" value="Genomic_DNA"/>
</dbReference>
<feature type="region of interest" description="Disordered" evidence="1">
    <location>
        <begin position="273"/>
        <end position="298"/>
    </location>
</feature>
<dbReference type="OrthoDB" id="10619197at2759"/>
<organism evidence="2 3">
    <name type="scientific">Musa troglodytarum</name>
    <name type="common">fe'i banana</name>
    <dbReference type="NCBI Taxonomy" id="320322"/>
    <lineage>
        <taxon>Eukaryota</taxon>
        <taxon>Viridiplantae</taxon>
        <taxon>Streptophyta</taxon>
        <taxon>Embryophyta</taxon>
        <taxon>Tracheophyta</taxon>
        <taxon>Spermatophyta</taxon>
        <taxon>Magnoliopsida</taxon>
        <taxon>Liliopsida</taxon>
        <taxon>Zingiberales</taxon>
        <taxon>Musaceae</taxon>
        <taxon>Musa</taxon>
    </lineage>
</organism>